<dbReference type="EMBL" id="VJMG01000043">
    <property type="protein sequence ID" value="TRL37446.1"/>
    <property type="molecule type" value="Genomic_DNA"/>
</dbReference>
<protein>
    <submittedName>
        <fullName evidence="1">Uncharacterized protein</fullName>
    </submittedName>
</protein>
<keyword evidence="2" id="KW-1185">Reference proteome</keyword>
<evidence type="ECO:0000313" key="1">
    <source>
        <dbReference type="EMBL" id="TRL37446.1"/>
    </source>
</evidence>
<name>A0A549T6H4_9HYPH</name>
<sequence length="205" mass="22416">MPDYRLICANTSRMHGNFSIYQMPPQTESIQQVVSLAWLSRPAPPSSSVTFTWSTAMSFVWGERGRFRGRSYFAACQQVPAHPERENLIDLTSEELGSPFFANLRGGGPSGALTVRQRNAIFNYPVHVGIAIGGSAVYTVEFQANISTSFIAHRDRYWVTFGGYSPGEAIDATSVTNGVVLDFSPINPTLSVVMGPDNILRHGPA</sequence>
<dbReference type="Proteomes" id="UP000316801">
    <property type="component" value="Unassembled WGS sequence"/>
</dbReference>
<gene>
    <name evidence="1" type="ORF">FNA46_15165</name>
</gene>
<dbReference type="AlphaFoldDB" id="A0A549T6H4"/>
<dbReference type="RefSeq" id="WP_143126052.1">
    <property type="nucleotide sequence ID" value="NZ_VJMG01000043.1"/>
</dbReference>
<reference evidence="1 2" key="1">
    <citation type="submission" date="2019-07" db="EMBL/GenBank/DDBJ databases">
        <title>Ln-dependent methylotrophs.</title>
        <authorList>
            <person name="Tani A."/>
        </authorList>
    </citation>
    <scope>NUCLEOTIDE SEQUENCE [LARGE SCALE GENOMIC DNA]</scope>
    <source>
        <strain evidence="1 2">SM12</strain>
    </source>
</reference>
<comment type="caution">
    <text evidence="1">The sequence shown here is derived from an EMBL/GenBank/DDBJ whole genome shotgun (WGS) entry which is preliminary data.</text>
</comment>
<proteinExistence type="predicted"/>
<evidence type="ECO:0000313" key="2">
    <source>
        <dbReference type="Proteomes" id="UP000316801"/>
    </source>
</evidence>
<accession>A0A549T6H4</accession>
<organism evidence="1 2">
    <name type="scientific">Rhizobium straminoryzae</name>
    <dbReference type="NCBI Taxonomy" id="1387186"/>
    <lineage>
        <taxon>Bacteria</taxon>
        <taxon>Pseudomonadati</taxon>
        <taxon>Pseudomonadota</taxon>
        <taxon>Alphaproteobacteria</taxon>
        <taxon>Hyphomicrobiales</taxon>
        <taxon>Rhizobiaceae</taxon>
        <taxon>Rhizobium/Agrobacterium group</taxon>
        <taxon>Rhizobium</taxon>
    </lineage>
</organism>